<name>A0A179B8S6_ACIFR</name>
<dbReference type="Proteomes" id="UP000078302">
    <property type="component" value="Unassembled WGS sequence"/>
</dbReference>
<dbReference type="AlphaFoldDB" id="A0A179B8S6"/>
<proteinExistence type="predicted"/>
<accession>A0A179B8S6</accession>
<evidence type="ECO:0000313" key="2">
    <source>
        <dbReference type="Proteomes" id="UP000078302"/>
    </source>
</evidence>
<dbReference type="EMBL" id="LVXZ01000174">
    <property type="protein sequence ID" value="OAP88107.1"/>
    <property type="molecule type" value="Genomic_DNA"/>
</dbReference>
<reference evidence="1 2" key="1">
    <citation type="submission" date="2016-04" db="EMBL/GenBank/DDBJ databases">
        <title>Acidithiobacillus ferrooxidans genome sequencing and assembly.</title>
        <authorList>
            <person name="Zhou Z."/>
        </authorList>
    </citation>
    <scope>NUCLEOTIDE SEQUENCE [LARGE SCALE GENOMIC DNA]</scope>
    <source>
        <strain evidence="1 2">BY0502</strain>
    </source>
</reference>
<evidence type="ECO:0000313" key="1">
    <source>
        <dbReference type="EMBL" id="OAP88107.1"/>
    </source>
</evidence>
<protein>
    <submittedName>
        <fullName evidence="1">Uncharacterized protein</fullName>
    </submittedName>
</protein>
<sequence>MQSNMPIRRFQHNGTQYEVAPHDDGSYALSEDGSPQPLLIAGSMDEILRYVQNRFGEIDWLPE</sequence>
<dbReference type="RefSeq" id="WP_064219781.1">
    <property type="nucleotide sequence ID" value="NZ_LVXZ01000174.1"/>
</dbReference>
<gene>
    <name evidence="1" type="ORF">A4H96_11825</name>
</gene>
<comment type="caution">
    <text evidence="1">The sequence shown here is derived from an EMBL/GenBank/DDBJ whole genome shotgun (WGS) entry which is preliminary data.</text>
</comment>
<keyword evidence="2" id="KW-1185">Reference proteome</keyword>
<organism evidence="1 2">
    <name type="scientific">Acidithiobacillus ferrooxidans</name>
    <name type="common">Thiobacillus ferrooxidans</name>
    <dbReference type="NCBI Taxonomy" id="920"/>
    <lineage>
        <taxon>Bacteria</taxon>
        <taxon>Pseudomonadati</taxon>
        <taxon>Pseudomonadota</taxon>
        <taxon>Acidithiobacillia</taxon>
        <taxon>Acidithiobacillales</taxon>
        <taxon>Acidithiobacillaceae</taxon>
        <taxon>Acidithiobacillus</taxon>
    </lineage>
</organism>